<gene>
    <name evidence="2" type="ORF">CVT26_001949</name>
</gene>
<dbReference type="InParanoid" id="A0A409WE28"/>
<feature type="region of interest" description="Disordered" evidence="1">
    <location>
        <begin position="89"/>
        <end position="188"/>
    </location>
</feature>
<name>A0A409WE28_9AGAR</name>
<organism evidence="2 3">
    <name type="scientific">Gymnopilus dilepis</name>
    <dbReference type="NCBI Taxonomy" id="231916"/>
    <lineage>
        <taxon>Eukaryota</taxon>
        <taxon>Fungi</taxon>
        <taxon>Dikarya</taxon>
        <taxon>Basidiomycota</taxon>
        <taxon>Agaricomycotina</taxon>
        <taxon>Agaricomycetes</taxon>
        <taxon>Agaricomycetidae</taxon>
        <taxon>Agaricales</taxon>
        <taxon>Agaricineae</taxon>
        <taxon>Hymenogastraceae</taxon>
        <taxon>Gymnopilus</taxon>
    </lineage>
</organism>
<evidence type="ECO:0000256" key="1">
    <source>
        <dbReference type="SAM" id="MobiDB-lite"/>
    </source>
</evidence>
<dbReference type="Proteomes" id="UP000284706">
    <property type="component" value="Unassembled WGS sequence"/>
</dbReference>
<accession>A0A409WE28</accession>
<dbReference type="AlphaFoldDB" id="A0A409WE28"/>
<dbReference type="EMBL" id="NHYE01005121">
    <property type="protein sequence ID" value="PPQ76777.1"/>
    <property type="molecule type" value="Genomic_DNA"/>
</dbReference>
<feature type="compositionally biased region" description="Low complexity" evidence="1">
    <location>
        <begin position="128"/>
        <end position="148"/>
    </location>
</feature>
<dbReference type="OrthoDB" id="3069793at2759"/>
<evidence type="ECO:0000313" key="3">
    <source>
        <dbReference type="Proteomes" id="UP000284706"/>
    </source>
</evidence>
<dbReference type="STRING" id="231916.A0A409WE28"/>
<reference evidence="2 3" key="1">
    <citation type="journal article" date="2018" name="Evol. Lett.">
        <title>Horizontal gene cluster transfer increased hallucinogenic mushroom diversity.</title>
        <authorList>
            <person name="Reynolds H.T."/>
            <person name="Vijayakumar V."/>
            <person name="Gluck-Thaler E."/>
            <person name="Korotkin H.B."/>
            <person name="Matheny P.B."/>
            <person name="Slot J.C."/>
        </authorList>
    </citation>
    <scope>NUCLEOTIDE SEQUENCE [LARGE SCALE GENOMIC DNA]</scope>
    <source>
        <strain evidence="2 3">SRW20</strain>
    </source>
</reference>
<proteinExistence type="predicted"/>
<evidence type="ECO:0000313" key="2">
    <source>
        <dbReference type="EMBL" id="PPQ76777.1"/>
    </source>
</evidence>
<comment type="caution">
    <text evidence="2">The sequence shown here is derived from an EMBL/GenBank/DDBJ whole genome shotgun (WGS) entry which is preliminary data.</text>
</comment>
<feature type="compositionally biased region" description="Basic residues" evidence="1">
    <location>
        <begin position="151"/>
        <end position="161"/>
    </location>
</feature>
<sequence>MDVYDPSQYPNAQWEGTAAGAPFDIQPSQYGGGYAATDPAYLTRASSLHRGRSRHRYQQGYDNAGYIDQGYNDMGHQAYADPYGAMGTPGVNPPQYSQYVDDFPPLEEYYGPPPPRPLSRRSSRSRGRYLGQNYQQNYDYDPYYNPDYNRSRHHSKRRRHRSLDYNDDRSYRSYDDRSYDDRSYYSDDYHRPHHQNYAYDYYNQPYSNGYSYNGQPTVVYASQTHPTVVPINGGSGGYVVVPAAGQQVRVVDNRSFFEKLFSPSSWNLGDNRYAVRKRKGYQFFY</sequence>
<protein>
    <submittedName>
        <fullName evidence="2">Uncharacterized protein</fullName>
    </submittedName>
</protein>
<keyword evidence="3" id="KW-1185">Reference proteome</keyword>
<feature type="compositionally biased region" description="Basic residues" evidence="1">
    <location>
        <begin position="118"/>
        <end position="127"/>
    </location>
</feature>
<feature type="compositionally biased region" description="Basic and acidic residues" evidence="1">
    <location>
        <begin position="162"/>
        <end position="188"/>
    </location>
</feature>